<organism evidence="2 3">
    <name type="scientific">Paratrimastix pyriformis</name>
    <dbReference type="NCBI Taxonomy" id="342808"/>
    <lineage>
        <taxon>Eukaryota</taxon>
        <taxon>Metamonada</taxon>
        <taxon>Preaxostyla</taxon>
        <taxon>Paratrimastigidae</taxon>
        <taxon>Paratrimastix</taxon>
    </lineage>
</organism>
<evidence type="ECO:0000313" key="2">
    <source>
        <dbReference type="EMBL" id="KAJ4456322.1"/>
    </source>
</evidence>
<dbReference type="Proteomes" id="UP001141327">
    <property type="component" value="Unassembled WGS sequence"/>
</dbReference>
<proteinExistence type="predicted"/>
<accession>A0ABQ8UD73</accession>
<keyword evidence="3" id="KW-1185">Reference proteome</keyword>
<gene>
    <name evidence="2" type="ORF">PAPYR_8508</name>
</gene>
<reference evidence="2" key="1">
    <citation type="journal article" date="2022" name="bioRxiv">
        <title>Genomics of Preaxostyla Flagellates Illuminates Evolutionary Transitions and the Path Towards Mitochondrial Loss.</title>
        <authorList>
            <person name="Novak L.V.F."/>
            <person name="Treitli S.C."/>
            <person name="Pyrih J."/>
            <person name="Halakuc P."/>
            <person name="Pipaliya S.V."/>
            <person name="Vacek V."/>
            <person name="Brzon O."/>
            <person name="Soukal P."/>
            <person name="Eme L."/>
            <person name="Dacks J.B."/>
            <person name="Karnkowska A."/>
            <person name="Elias M."/>
            <person name="Hampl V."/>
        </authorList>
    </citation>
    <scope>NUCLEOTIDE SEQUENCE</scope>
    <source>
        <strain evidence="2">RCP-MX</strain>
    </source>
</reference>
<evidence type="ECO:0000313" key="3">
    <source>
        <dbReference type="Proteomes" id="UP001141327"/>
    </source>
</evidence>
<feature type="compositionally biased region" description="Acidic residues" evidence="1">
    <location>
        <begin position="596"/>
        <end position="606"/>
    </location>
</feature>
<evidence type="ECO:0000256" key="1">
    <source>
        <dbReference type="SAM" id="MobiDB-lite"/>
    </source>
</evidence>
<name>A0ABQ8UD73_9EUKA</name>
<dbReference type="EMBL" id="JAPMOS010000074">
    <property type="protein sequence ID" value="KAJ4456322.1"/>
    <property type="molecule type" value="Genomic_DNA"/>
</dbReference>
<feature type="compositionally biased region" description="Basic residues" evidence="1">
    <location>
        <begin position="579"/>
        <end position="592"/>
    </location>
</feature>
<sequence length="658" mass="71707">MAKREETQKKSTIITTVTTVKKCNMIMHRLLSPAPGFKAAQTTPGGEVLAVANLAFFFAPPLFMSAAETRLVSSHTDALGLPFTVYTYTSGDDTFPHVNERFTIWLKDDEEYNEERNPKIYVDRDEEREQLAMESHPDYVAAMARRDEITTQFEAGWRENFVMADVSLMPAPKGTDIHYGLHLFVRNPAERVPTPLCDLLRENNLNVRRLVLMSGAQTSELRERLIALTHTKPAEVDALANPCTDTLFRRLSDGLQIGNQLSALEPRDSQARSSYHDAQFLASMSKHGADQGARLEPTAYPLDQFADLVEQEGLLVAGTGWADEYIPFYRSSAEGGLETMIGSIQRERKKPAAREKKRPTAEQVKPETLAAEETATDHGAGKRMQDLNAILKRIAHHLTLHIAPHSARRISHIFAHFSLDRRTPTHIISRPASSSGSFMPGAALDPVGVDPRQRCVIAIDSSQMKAMAEMLQLAEPAIPTRVEGAAPAKAPAVAPGEVDTGLDVKGEVLGGEEDVDPAVAAGHGHALVGRGAVGAVAEINQQLDEVFAIIRSKAGTAPDGSPKTERRKPAKAPPPKRESKPRRATRSPRKARPVVDDDDDESESDESAGSAGSAGIKAEDDWSEDDQVGQQEVKQPGAERGGMKTRIKREPSDGGGDG</sequence>
<protein>
    <submittedName>
        <fullName evidence="2">Uncharacterized protein</fullName>
    </submittedName>
</protein>
<feature type="region of interest" description="Disordered" evidence="1">
    <location>
        <begin position="345"/>
        <end position="380"/>
    </location>
</feature>
<comment type="caution">
    <text evidence="2">The sequence shown here is derived from an EMBL/GenBank/DDBJ whole genome shotgun (WGS) entry which is preliminary data.</text>
</comment>
<feature type="region of interest" description="Disordered" evidence="1">
    <location>
        <begin position="554"/>
        <end position="658"/>
    </location>
</feature>
<feature type="compositionally biased region" description="Basic and acidic residues" evidence="1">
    <location>
        <begin position="350"/>
        <end position="360"/>
    </location>
</feature>